<dbReference type="SUPFAM" id="SSF47986">
    <property type="entry name" value="DEATH domain"/>
    <property type="match status" value="1"/>
</dbReference>
<dbReference type="Proteomes" id="UP001174909">
    <property type="component" value="Unassembled WGS sequence"/>
</dbReference>
<evidence type="ECO:0000313" key="3">
    <source>
        <dbReference type="Proteomes" id="UP001174909"/>
    </source>
</evidence>
<dbReference type="InterPro" id="IPR000488">
    <property type="entry name" value="Death_dom"/>
</dbReference>
<dbReference type="CDD" id="cd01670">
    <property type="entry name" value="Death"/>
    <property type="match status" value="1"/>
</dbReference>
<dbReference type="PROSITE" id="PS50017">
    <property type="entry name" value="DEATH_DOMAIN"/>
    <property type="match status" value="1"/>
</dbReference>
<dbReference type="Gene3D" id="1.10.533.10">
    <property type="entry name" value="Death Domain, Fas"/>
    <property type="match status" value="1"/>
</dbReference>
<accession>A0AA35QSF9</accession>
<dbReference type="AlphaFoldDB" id="A0AA35QSF9"/>
<dbReference type="EMBL" id="CASHTH010000028">
    <property type="protein sequence ID" value="CAI7989236.1"/>
    <property type="molecule type" value="Genomic_DNA"/>
</dbReference>
<dbReference type="GO" id="GO:0007165">
    <property type="term" value="P:signal transduction"/>
    <property type="evidence" value="ECO:0007669"/>
    <property type="project" value="InterPro"/>
</dbReference>
<protein>
    <recommendedName>
        <fullName evidence="1">Death domain-containing protein</fullName>
    </recommendedName>
</protein>
<keyword evidence="3" id="KW-1185">Reference proteome</keyword>
<sequence>MLHVVRSTALDQSSPVSPENFGQALLRKIEMVEQKEQKRHDELLKVVTGLAEKLDKSEGRSDRVNVCRVTSGFPLTHKIPVCSKNVILELSKRVSKPQWKFLARRLYLPEHEIDQIEANHRENIQEQSYQMLLKWRESSGGGSYQELGEALRREFGEQLYSDFVKIVRESEEQ</sequence>
<evidence type="ECO:0000259" key="1">
    <source>
        <dbReference type="PROSITE" id="PS50017"/>
    </source>
</evidence>
<dbReference type="InterPro" id="IPR011029">
    <property type="entry name" value="DEATH-like_dom_sf"/>
</dbReference>
<dbReference type="Pfam" id="PF00531">
    <property type="entry name" value="Death"/>
    <property type="match status" value="1"/>
</dbReference>
<name>A0AA35QSF9_GEOBA</name>
<proteinExistence type="predicted"/>
<organism evidence="2 3">
    <name type="scientific">Geodia barretti</name>
    <name type="common">Barrett's horny sponge</name>
    <dbReference type="NCBI Taxonomy" id="519541"/>
    <lineage>
        <taxon>Eukaryota</taxon>
        <taxon>Metazoa</taxon>
        <taxon>Porifera</taxon>
        <taxon>Demospongiae</taxon>
        <taxon>Heteroscleromorpha</taxon>
        <taxon>Tetractinellida</taxon>
        <taxon>Astrophorina</taxon>
        <taxon>Geodiidae</taxon>
        <taxon>Geodia</taxon>
    </lineage>
</organism>
<evidence type="ECO:0000313" key="2">
    <source>
        <dbReference type="EMBL" id="CAI7989236.1"/>
    </source>
</evidence>
<reference evidence="2" key="1">
    <citation type="submission" date="2023-03" db="EMBL/GenBank/DDBJ databases">
        <authorList>
            <person name="Steffen K."/>
            <person name="Cardenas P."/>
        </authorList>
    </citation>
    <scope>NUCLEOTIDE SEQUENCE</scope>
</reference>
<comment type="caution">
    <text evidence="2">The sequence shown here is derived from an EMBL/GenBank/DDBJ whole genome shotgun (WGS) entry which is preliminary data.</text>
</comment>
<gene>
    <name evidence="2" type="ORF">GBAR_LOCUS169</name>
</gene>
<dbReference type="SMART" id="SM00005">
    <property type="entry name" value="DEATH"/>
    <property type="match status" value="1"/>
</dbReference>
<feature type="domain" description="Death" evidence="1">
    <location>
        <begin position="98"/>
        <end position="153"/>
    </location>
</feature>